<feature type="transmembrane region" description="Helical" evidence="8">
    <location>
        <begin position="1752"/>
        <end position="1772"/>
    </location>
</feature>
<comment type="caution">
    <text evidence="9">The sequence shown here is derived from an EMBL/GenBank/DDBJ whole genome shotgun (WGS) entry which is preliminary data.</text>
</comment>
<evidence type="ECO:0000313" key="10">
    <source>
        <dbReference type="Proteomes" id="UP000786811"/>
    </source>
</evidence>
<dbReference type="Proteomes" id="UP000786811">
    <property type="component" value="Unassembled WGS sequence"/>
</dbReference>
<feature type="transmembrane region" description="Helical" evidence="8">
    <location>
        <begin position="336"/>
        <end position="356"/>
    </location>
</feature>
<gene>
    <name evidence="9" type="ORF">HICCMSTLAB_LOCUS278</name>
</gene>
<evidence type="ECO:0000256" key="5">
    <source>
        <dbReference type="ARBA" id="ARBA00023136"/>
    </source>
</evidence>
<dbReference type="OrthoDB" id="7679028at2759"/>
<feature type="transmembrane region" description="Helical" evidence="8">
    <location>
        <begin position="923"/>
        <end position="944"/>
    </location>
</feature>
<evidence type="ECO:0000256" key="6">
    <source>
        <dbReference type="ARBA" id="ARBA00023170"/>
    </source>
</evidence>
<reference evidence="9" key="1">
    <citation type="submission" date="2021-04" db="EMBL/GenBank/DDBJ databases">
        <authorList>
            <person name="Chebbi M.A.C M."/>
        </authorList>
    </citation>
    <scope>NUCLEOTIDE SEQUENCE</scope>
</reference>
<accession>A0A8J2E8G8</accession>
<dbReference type="PANTHER" id="PTHR42643:SF24">
    <property type="entry name" value="IONOTROPIC RECEPTOR 60A"/>
    <property type="match status" value="1"/>
</dbReference>
<dbReference type="PANTHER" id="PTHR42643">
    <property type="entry name" value="IONOTROPIC RECEPTOR 20A-RELATED"/>
    <property type="match status" value="1"/>
</dbReference>
<feature type="transmembrane region" description="Helical" evidence="8">
    <location>
        <begin position="1514"/>
        <end position="1534"/>
    </location>
</feature>
<evidence type="ECO:0000256" key="1">
    <source>
        <dbReference type="ARBA" id="ARBA00004651"/>
    </source>
</evidence>
<dbReference type="GO" id="GO:0005886">
    <property type="term" value="C:plasma membrane"/>
    <property type="evidence" value="ECO:0007669"/>
    <property type="project" value="UniProtKB-SubCell"/>
</dbReference>
<evidence type="ECO:0000313" key="9">
    <source>
        <dbReference type="EMBL" id="CAG5073318.1"/>
    </source>
</evidence>
<feature type="transmembrane region" description="Helical" evidence="8">
    <location>
        <begin position="377"/>
        <end position="400"/>
    </location>
</feature>
<evidence type="ECO:0000256" key="3">
    <source>
        <dbReference type="ARBA" id="ARBA00022692"/>
    </source>
</evidence>
<sequence>MTTCKGCGLCNALSRSRLTSDPRYLNSSPELRGYSTVILRKLLGMCFPDELNPIAVSIDLIDVVHEIPRNETIESSVVVIDGNFSSKAIQKYYPRHPSFVLSGNSIDTLKAILLEVKSAKIWNVKSLFLIIGTQCQDSAQSLKLLWEIEAVASFFICRDDKSNRTMIYTFNPYCNYAPRPWRRVEIDREPGNQWTLFRQPFRNDPTICQSIKYDKSKHLDGFPIRSTISFDYDEVIIGGIPQIISNGLLPVNAALFQSLESISNSTPVAYITNNNDKNLFDNDKYDLLIPLYPLKELDVNNYDFLSFYNEEGYVIVTNKQSTVLVINQIVENYFNVWTASISCIILILILIIIYINNNQNLREALLDMLAMFLDMDLIVPLNRISMKIAFFSATLFFLMFNPALQSQMTSYLTKPARQQIHTLEDLYQNKFHVIFSSKIHEELLIMGMWSKESDQKFLHGQQWFDFFVCKDFLEKPSTACIIGTFQLPNELPDEFHISKYMYFSEFDGVVSRSNWPLKDKLNKAAMNFFEAGNADFFKRQSFFKKMVRFKKLIDRIKAKEEYDQLDFGYFDFDYILIPLCLFWTILVLIIEIMHKRFIDWNEKRLRELRFKKLQAREVIACAIKQMAGRKLLGMCFPDELNPVAVTIDLIDVFYTIPRNETIESSVVVIDGNFSSKAIQRYYPRHPSFVLSGNSIDTLKAILLEVKSAKIWNVKSLFLNIGTQCQDSARSLKLLWKIEAVASFFICQDDKSNRTMIYTFNPYCNYAPRPWRRVEIDREPGNQWTLFRQPFRNDPTICQSIKYDKSKHLDGFPIRSTISFGYDKVIIGGIPQTISNELLPVNAALFQSFESISNSTPVAYITNNHDENLFDNDKYDLLIPLYPLKELDVNNYDFLSFYNEEGYVIVTNKQSTVLVINQIVENYFNVWTASISCIILILILIIIYMNNNQNLREALLDMLAMFLDRDLIVPLNRISMKIAFFSATLFFLMFNPALQSQMTSYLTKPARQQIHTLEDLYQNKFHVIFSSEIHEELLIMGMWSKESDQKFLHGQQWFDFFVCKDFLEKPSTACIIGTFQLPNELPDEFHISKYMYFSEFDGVVSRSNWPLKDKLNKAAMNFFEAGNADFFKRQSFFKKMVRFKKLIDRIKAKEEYDQLDFGYFDFDYILIPLCLFWTILVLIIEIMHKRFIDWNEKRLRELRFKKLQAREVIACAIKQMAGRKLLGMCFPDELNPVAVTIDLIDVVHEIPRKETIESSVVVIDGNFSSKAIQKYYPRHPSFVLSGNSIDTLKAILLEVKSAKIWNVKSLFLIIGTQCQDSAQSLKLLWEIEAVASFFICQDDKSNRTMIYTFNPYCNYAPRPWRRVEIDREPGNQWTLFRQPFSNDPIICQSVKFDKSRHLDGFPIRNTVALGRDEVIIGRVPQAMHKLLNPVDAALSQNLASISNSTPVVYVTKNFDENIFSNGKSDLYLSLFTFKQVEVNNYDFLSFYNQEGYVIVTNKQSTVLVINQIVKNYFNVWTASISCIILILILIIIYINNNQNLREALLDMLAMFLDRDLIVPLNRISIKIAFFSATLFFLMFNPAIQSQVTSHLTKPAPQQIHTLEDLYSNKLHVKYNVEIHEELLIMGLWLNKSDRKYLHSKQWLYFRDCEAFLKNPSTACIISTYLLPDKLPDEFYVSKYLYFSEYIGRVSRRNWPLKDKLDKAAMNFVEAGNVDFFKKQSLFDKMVRFKKLIDRIKADEEYDQLDFGYFDFDYILVPLSLFWTILVLIIEIMHKKFIDWNEKRLRELRFKKLQARWMISCAIKQMAGVPQNMQNV</sequence>
<evidence type="ECO:0000256" key="7">
    <source>
        <dbReference type="ARBA" id="ARBA00023180"/>
    </source>
</evidence>
<keyword evidence="7" id="KW-0325">Glycoprotein</keyword>
<keyword evidence="2" id="KW-1003">Cell membrane</keyword>
<keyword evidence="3 8" id="KW-0812">Transmembrane</keyword>
<dbReference type="EMBL" id="CAJNRD030001114">
    <property type="protein sequence ID" value="CAG5073318.1"/>
    <property type="molecule type" value="Genomic_DNA"/>
</dbReference>
<feature type="transmembrane region" description="Helical" evidence="8">
    <location>
        <begin position="1555"/>
        <end position="1578"/>
    </location>
</feature>
<keyword evidence="6" id="KW-0675">Receptor</keyword>
<feature type="transmembrane region" description="Helical" evidence="8">
    <location>
        <begin position="1163"/>
        <end position="1183"/>
    </location>
</feature>
<evidence type="ECO:0000256" key="4">
    <source>
        <dbReference type="ARBA" id="ARBA00022989"/>
    </source>
</evidence>
<comment type="subcellular location">
    <subcellularLocation>
        <location evidence="1">Cell membrane</location>
        <topology evidence="1">Multi-pass membrane protein</topology>
    </subcellularLocation>
</comment>
<feature type="transmembrane region" description="Helical" evidence="8">
    <location>
        <begin position="973"/>
        <end position="993"/>
    </location>
</feature>
<keyword evidence="5 8" id="KW-0472">Membrane</keyword>
<organism evidence="9 10">
    <name type="scientific">Cotesia congregata</name>
    <name type="common">Parasitoid wasp</name>
    <name type="synonym">Apanteles congregatus</name>
    <dbReference type="NCBI Taxonomy" id="51543"/>
    <lineage>
        <taxon>Eukaryota</taxon>
        <taxon>Metazoa</taxon>
        <taxon>Ecdysozoa</taxon>
        <taxon>Arthropoda</taxon>
        <taxon>Hexapoda</taxon>
        <taxon>Insecta</taxon>
        <taxon>Pterygota</taxon>
        <taxon>Neoptera</taxon>
        <taxon>Endopterygota</taxon>
        <taxon>Hymenoptera</taxon>
        <taxon>Apocrita</taxon>
        <taxon>Ichneumonoidea</taxon>
        <taxon>Braconidae</taxon>
        <taxon>Microgastrinae</taxon>
        <taxon>Cotesia</taxon>
    </lineage>
</organism>
<evidence type="ECO:0000256" key="2">
    <source>
        <dbReference type="ARBA" id="ARBA00022475"/>
    </source>
</evidence>
<protein>
    <submittedName>
        <fullName evidence="9">Uncharacterized protein</fullName>
    </submittedName>
</protein>
<dbReference type="SUPFAM" id="SSF53850">
    <property type="entry name" value="Periplasmic binding protein-like II"/>
    <property type="match status" value="1"/>
</dbReference>
<name>A0A8J2E8G8_COTCN</name>
<feature type="transmembrane region" description="Helical" evidence="8">
    <location>
        <begin position="574"/>
        <end position="594"/>
    </location>
</feature>
<dbReference type="InterPro" id="IPR052192">
    <property type="entry name" value="Insect_Ionotropic_Sensory_Rcpt"/>
</dbReference>
<keyword evidence="4 8" id="KW-1133">Transmembrane helix</keyword>
<proteinExistence type="predicted"/>
<evidence type="ECO:0000256" key="8">
    <source>
        <dbReference type="SAM" id="Phobius"/>
    </source>
</evidence>
<keyword evidence="10" id="KW-1185">Reference proteome</keyword>